<comment type="caution">
    <text evidence="3">The sequence shown here is derived from an EMBL/GenBank/DDBJ whole genome shotgun (WGS) entry which is preliminary data.</text>
</comment>
<keyword evidence="2" id="KW-0812">Transmembrane</keyword>
<proteinExistence type="predicted"/>
<organism evidence="3 4">
    <name type="scientific">Denitromonas halophila</name>
    <dbReference type="NCBI Taxonomy" id="1629404"/>
    <lineage>
        <taxon>Bacteria</taxon>
        <taxon>Pseudomonadati</taxon>
        <taxon>Pseudomonadota</taxon>
        <taxon>Betaproteobacteria</taxon>
        <taxon>Rhodocyclales</taxon>
        <taxon>Zoogloeaceae</taxon>
        <taxon>Denitromonas</taxon>
    </lineage>
</organism>
<evidence type="ECO:0000313" key="4">
    <source>
        <dbReference type="Proteomes" id="UP000319502"/>
    </source>
</evidence>
<feature type="transmembrane region" description="Helical" evidence="2">
    <location>
        <begin position="31"/>
        <end position="54"/>
    </location>
</feature>
<dbReference type="EMBL" id="VMNK01000015">
    <property type="protein sequence ID" value="TVO53470.1"/>
    <property type="molecule type" value="Genomic_DNA"/>
</dbReference>
<feature type="region of interest" description="Disordered" evidence="1">
    <location>
        <begin position="185"/>
        <end position="226"/>
    </location>
</feature>
<evidence type="ECO:0000256" key="1">
    <source>
        <dbReference type="SAM" id="MobiDB-lite"/>
    </source>
</evidence>
<gene>
    <name evidence="3" type="ORF">FHP91_15200</name>
</gene>
<dbReference type="OrthoDB" id="5298497at2"/>
<keyword evidence="2" id="KW-0472">Membrane</keyword>
<name>A0A557QKP2_9RHOO</name>
<evidence type="ECO:0000313" key="3">
    <source>
        <dbReference type="EMBL" id="TVO53470.1"/>
    </source>
</evidence>
<dbReference type="AlphaFoldDB" id="A0A557QKP2"/>
<sequence>MWSGLRQVIDRRLFRIRPAEALPLRLPQRRIFVLPTRAGVVFALTLFAMLLASINYTLSLGFALTFLLAGLGIASIFHAFRTLLHLEIKAGAAPPVHCGEPAHFGLIIGHHGKSPREAIHVRTASATARIDLPPDSHTTITLNAPTTARGWQAIGRVVIETVFPLGLIRAWSVLTPDHTLLVYPALESRPPPPPASAGASGQTHTDSGDDEFAGLRAHRPTDSPRQVAWKAVARSGTLVSKHFQGGAGGPQIFDWHQLPPALPDETRLQRLARWVVDAAQNDTRWTLILPGTQLGPDRGTQHRHRCLRALALYGTPEHVTRA</sequence>
<keyword evidence="2" id="KW-1133">Transmembrane helix</keyword>
<evidence type="ECO:0000256" key="2">
    <source>
        <dbReference type="SAM" id="Phobius"/>
    </source>
</evidence>
<dbReference type="PANTHER" id="PTHR34351:SF1">
    <property type="entry name" value="SLR1927 PROTEIN"/>
    <property type="match status" value="1"/>
</dbReference>
<dbReference type="Proteomes" id="UP000319502">
    <property type="component" value="Unassembled WGS sequence"/>
</dbReference>
<accession>A0A557QKP2</accession>
<reference evidence="3 4" key="1">
    <citation type="submission" date="2019-07" db="EMBL/GenBank/DDBJ databases">
        <title>The pathways for chlorine oxyanion respiration interact through the shared metabolite chlorate.</title>
        <authorList>
            <person name="Barnum T.P."/>
            <person name="Cheng Y."/>
            <person name="Hill K.A."/>
            <person name="Lucas L.N."/>
            <person name="Carlson H.K."/>
            <person name="Coates J.D."/>
        </authorList>
    </citation>
    <scope>NUCLEOTIDE SEQUENCE [LARGE SCALE GENOMIC DNA]</scope>
    <source>
        <strain evidence="3 4">SFB-3</strain>
    </source>
</reference>
<feature type="transmembrane region" description="Helical" evidence="2">
    <location>
        <begin position="60"/>
        <end position="80"/>
    </location>
</feature>
<dbReference type="PANTHER" id="PTHR34351">
    <property type="entry name" value="SLR1927 PROTEIN-RELATED"/>
    <property type="match status" value="1"/>
</dbReference>
<protein>
    <submittedName>
        <fullName evidence="3">DUF58 domain-containing protein</fullName>
    </submittedName>
</protein>
<keyword evidence="4" id="KW-1185">Reference proteome</keyword>